<dbReference type="OrthoDB" id="76331at2759"/>
<dbReference type="Pfam" id="PF13246">
    <property type="entry name" value="Cation_ATPase"/>
    <property type="match status" value="1"/>
</dbReference>
<reference evidence="3" key="1">
    <citation type="submission" date="2021-01" db="EMBL/GenBank/DDBJ databases">
        <title>Phytophthora aleatoria, a newly-described species from Pinus radiata is distinct from Phytophthora cactorum isolates based on comparative genomics.</title>
        <authorList>
            <person name="Mcdougal R."/>
            <person name="Panda P."/>
            <person name="Williams N."/>
            <person name="Studholme D.J."/>
        </authorList>
    </citation>
    <scope>NUCLEOTIDE SEQUENCE</scope>
    <source>
        <strain evidence="3">NZFS 3830</strain>
    </source>
</reference>
<dbReference type="PANTHER" id="PTHR24093:SF369">
    <property type="entry name" value="CALCIUM-TRANSPORTING ATPASE"/>
    <property type="match status" value="1"/>
</dbReference>
<dbReference type="GO" id="GO:0005886">
    <property type="term" value="C:plasma membrane"/>
    <property type="evidence" value="ECO:0007669"/>
    <property type="project" value="TreeGrafter"/>
</dbReference>
<dbReference type="AlphaFoldDB" id="A0A8T1TQN8"/>
<dbReference type="GO" id="GO:0012505">
    <property type="term" value="C:endomembrane system"/>
    <property type="evidence" value="ECO:0007669"/>
    <property type="project" value="UniProtKB-SubCell"/>
</dbReference>
<keyword evidence="2" id="KW-0460">Magnesium</keyword>
<proteinExistence type="predicted"/>
<dbReference type="EMBL" id="JAENGZ010002153">
    <property type="protein sequence ID" value="KAG6944678.1"/>
    <property type="molecule type" value="Genomic_DNA"/>
</dbReference>
<dbReference type="GO" id="GO:0005388">
    <property type="term" value="F:P-type calcium transporter activity"/>
    <property type="evidence" value="ECO:0007669"/>
    <property type="project" value="TreeGrafter"/>
</dbReference>
<dbReference type="Proteomes" id="UP000688947">
    <property type="component" value="Unassembled WGS sequence"/>
</dbReference>
<gene>
    <name evidence="3" type="ORF">JG687_00017723</name>
</gene>
<name>A0A8T1TQN8_9STRA</name>
<comment type="subcellular location">
    <subcellularLocation>
        <location evidence="1">Endomembrane system</location>
        <topology evidence="1">Multi-pass membrane protein</topology>
    </subcellularLocation>
</comment>
<evidence type="ECO:0000313" key="3">
    <source>
        <dbReference type="EMBL" id="KAG6944678.1"/>
    </source>
</evidence>
<sequence length="247" mass="27566">MQFIPTFRADLAIPTHDIAESFQYGRRFRQPEHTRNKTECALLQSIRDGGVEYPETRLNNEVVCVLTFSCTNWRMSVGIPRSATKCRLHTKGDTKIVIGLCQNIRRVDGSIEALDDVRKTTIGDEVIKSTHEEVEKNLTCVAIVYIEGPVCPAVPGAIQQCCRASITVRLVTGCNITLARWIATKCGIPQSGEGSLIMDGQTFRGYRWTRRATSSSRILTASGPSFVPSLACSFRFAVRYVDIIYLR</sequence>
<organism evidence="3 4">
    <name type="scientific">Phytophthora cactorum</name>
    <dbReference type="NCBI Taxonomy" id="29920"/>
    <lineage>
        <taxon>Eukaryota</taxon>
        <taxon>Sar</taxon>
        <taxon>Stramenopiles</taxon>
        <taxon>Oomycota</taxon>
        <taxon>Peronosporomycetes</taxon>
        <taxon>Peronosporales</taxon>
        <taxon>Peronosporaceae</taxon>
        <taxon>Phytophthora</taxon>
    </lineage>
</organism>
<evidence type="ECO:0000256" key="1">
    <source>
        <dbReference type="ARBA" id="ARBA00004127"/>
    </source>
</evidence>
<protein>
    <submittedName>
        <fullName evidence="3">Uncharacterized protein</fullName>
    </submittedName>
</protein>
<dbReference type="VEuPathDB" id="FungiDB:PC110_g14086"/>
<dbReference type="PANTHER" id="PTHR24093">
    <property type="entry name" value="CATION TRANSPORTING ATPASE"/>
    <property type="match status" value="1"/>
</dbReference>
<comment type="caution">
    <text evidence="3">The sequence shown here is derived from an EMBL/GenBank/DDBJ whole genome shotgun (WGS) entry which is preliminary data.</text>
</comment>
<evidence type="ECO:0000313" key="4">
    <source>
        <dbReference type="Proteomes" id="UP000688947"/>
    </source>
</evidence>
<accession>A0A8T1TQN8</accession>
<evidence type="ECO:0000256" key="2">
    <source>
        <dbReference type="ARBA" id="ARBA00022842"/>
    </source>
</evidence>